<feature type="compositionally biased region" description="Basic and acidic residues" evidence="7">
    <location>
        <begin position="159"/>
        <end position="175"/>
    </location>
</feature>
<evidence type="ECO:0000256" key="7">
    <source>
        <dbReference type="SAM" id="MobiDB-lite"/>
    </source>
</evidence>
<keyword evidence="3" id="KW-0698">rRNA processing</keyword>
<dbReference type="Pfam" id="PF04900">
    <property type="entry name" value="Fcf1"/>
    <property type="match status" value="1"/>
</dbReference>
<dbReference type="Gene3D" id="3.40.50.1010">
    <property type="entry name" value="5'-nuclease"/>
    <property type="match status" value="1"/>
</dbReference>
<protein>
    <recommendedName>
        <fullName evidence="8">UTP23 sensor motif region domain-containing protein</fullName>
    </recommendedName>
</protein>
<evidence type="ECO:0000256" key="3">
    <source>
        <dbReference type="ARBA" id="ARBA00022552"/>
    </source>
</evidence>
<feature type="region of interest" description="Disordered" evidence="7">
    <location>
        <begin position="158"/>
        <end position="282"/>
    </location>
</feature>
<sequence length="282" mass="32347">MRVRKQKRHRRAVRFYTACFGFRQPFKILCDGTFVHNLIVNRVAPADKALSNILGGSVKLFTTRCILEELKRLGNSYSESLQAAHKLMIAKCDHEDKKSAEACIVEIIGENNPEHFFVATQDFDLRKKFREVPGVPVIFGLRNALFLEPPSAFQQEFVKSSEEQRLHATEPEYKILKNRTKSTSTNEESRHSSDENKGSEEMQPHKKKQGARMRMDVKDRPQFKRKKAKAPNPLSCKKKKKDINPKPSSEKESNAGDDAMRSGSRKRKRSRKGKSLAEMDNK</sequence>
<dbReference type="PANTHER" id="PTHR12416">
    <property type="entry name" value="RRNA-PROCESSING PROTEIN UTP23 HOMOLOG"/>
    <property type="match status" value="1"/>
</dbReference>
<comment type="subcellular location">
    <subcellularLocation>
        <location evidence="1">Nucleus</location>
        <location evidence="1">Nucleolus</location>
    </subcellularLocation>
</comment>
<comment type="caution">
    <text evidence="9">The sequence shown here is derived from an EMBL/GenBank/DDBJ whole genome shotgun (WGS) entry which is preliminary data.</text>
</comment>
<evidence type="ECO:0000259" key="8">
    <source>
        <dbReference type="Pfam" id="PF24779"/>
    </source>
</evidence>
<dbReference type="GO" id="GO:0032040">
    <property type="term" value="C:small-subunit processome"/>
    <property type="evidence" value="ECO:0000318"/>
    <property type="project" value="GO_Central"/>
</dbReference>
<feature type="domain" description="UTP23 sensor motif region" evidence="8">
    <location>
        <begin position="223"/>
        <end position="241"/>
    </location>
</feature>
<dbReference type="InterPro" id="IPR057776">
    <property type="entry name" value="UTP23_sensor"/>
</dbReference>
<reference evidence="10" key="1">
    <citation type="journal article" date="2016" name="Nat. Biotechnol.">
        <title>Sequencing wild and cultivated cassava and related species reveals extensive interspecific hybridization and genetic diversity.</title>
        <authorList>
            <person name="Bredeson J.V."/>
            <person name="Lyons J.B."/>
            <person name="Prochnik S.E."/>
            <person name="Wu G.A."/>
            <person name="Ha C.M."/>
            <person name="Edsinger-Gonzales E."/>
            <person name="Grimwood J."/>
            <person name="Schmutz J."/>
            <person name="Rabbi I.Y."/>
            <person name="Egesi C."/>
            <person name="Nauluvula P."/>
            <person name="Lebot V."/>
            <person name="Ndunguru J."/>
            <person name="Mkamilo G."/>
            <person name="Bart R.S."/>
            <person name="Setter T.L."/>
            <person name="Gleadow R.M."/>
            <person name="Kulakow P."/>
            <person name="Ferguson M.E."/>
            <person name="Rounsley S."/>
            <person name="Rokhsar D.S."/>
        </authorList>
    </citation>
    <scope>NUCLEOTIDE SEQUENCE [LARGE SCALE GENOMIC DNA]</scope>
    <source>
        <strain evidence="10">cv. AM560-2</strain>
    </source>
</reference>
<evidence type="ECO:0000256" key="2">
    <source>
        <dbReference type="ARBA" id="ARBA00022517"/>
    </source>
</evidence>
<feature type="compositionally biased region" description="Basic and acidic residues" evidence="7">
    <location>
        <begin position="213"/>
        <end position="222"/>
    </location>
</feature>
<evidence type="ECO:0000256" key="6">
    <source>
        <dbReference type="ARBA" id="ARBA00038503"/>
    </source>
</evidence>
<dbReference type="Gramene" id="Manes.11G112500.4.v8.1">
    <property type="protein sequence ID" value="Manes.11G112500.4.v8.1.CDS"/>
    <property type="gene ID" value="Manes.11G112500.v8.1"/>
</dbReference>
<keyword evidence="4" id="KW-0539">Nucleus</keyword>
<dbReference type="InterPro" id="IPR006984">
    <property type="entry name" value="Fcf1/UTP23"/>
</dbReference>
<feature type="compositionally biased region" description="Basic and acidic residues" evidence="7">
    <location>
        <begin position="187"/>
        <end position="204"/>
    </location>
</feature>
<dbReference type="GO" id="GO:0070181">
    <property type="term" value="F:small ribosomal subunit rRNA binding"/>
    <property type="evidence" value="ECO:0000318"/>
    <property type="project" value="GO_Central"/>
</dbReference>
<dbReference type="SUPFAM" id="SSF88723">
    <property type="entry name" value="PIN domain-like"/>
    <property type="match status" value="1"/>
</dbReference>
<keyword evidence="10" id="KW-1185">Reference proteome</keyword>
<evidence type="ECO:0000256" key="1">
    <source>
        <dbReference type="ARBA" id="ARBA00004604"/>
    </source>
</evidence>
<evidence type="ECO:0000256" key="4">
    <source>
        <dbReference type="ARBA" id="ARBA00023242"/>
    </source>
</evidence>
<dbReference type="FunFam" id="3.40.50.1010:FF:000006">
    <property type="entry name" value="rRNA-processing protein UTP23 homolog"/>
    <property type="match status" value="1"/>
</dbReference>
<dbReference type="Proteomes" id="UP000091857">
    <property type="component" value="Chromosome 11"/>
</dbReference>
<feature type="compositionally biased region" description="Basic residues" evidence="7">
    <location>
        <begin position="263"/>
        <end position="274"/>
    </location>
</feature>
<evidence type="ECO:0000256" key="5">
    <source>
        <dbReference type="ARBA" id="ARBA00037300"/>
    </source>
</evidence>
<keyword evidence="2" id="KW-0690">Ribosome biogenesis</keyword>
<dbReference type="GO" id="GO:0006364">
    <property type="term" value="P:rRNA processing"/>
    <property type="evidence" value="ECO:0007669"/>
    <property type="project" value="UniProtKB-KW"/>
</dbReference>
<dbReference type="InterPro" id="IPR029060">
    <property type="entry name" value="PIN-like_dom_sf"/>
</dbReference>
<comment type="similarity">
    <text evidence="6">Belongs to the UTP23/FCF1 family. UTP23 subfamily.</text>
</comment>
<dbReference type="CDD" id="cd08553">
    <property type="entry name" value="PIN_Fcf1-like"/>
    <property type="match status" value="1"/>
</dbReference>
<gene>
    <name evidence="9" type="ORF">MANES_11G112500v8</name>
</gene>
<evidence type="ECO:0000313" key="10">
    <source>
        <dbReference type="Proteomes" id="UP000091857"/>
    </source>
</evidence>
<dbReference type="GO" id="GO:0005730">
    <property type="term" value="C:nucleolus"/>
    <property type="evidence" value="ECO:0000318"/>
    <property type="project" value="GO_Central"/>
</dbReference>
<dbReference type="EMBL" id="CM004397">
    <property type="protein sequence ID" value="OAY37587.1"/>
    <property type="molecule type" value="Genomic_DNA"/>
</dbReference>
<name>A0A2C9V0H2_MANES</name>
<comment type="function">
    <text evidence="5">Involved in rRNA-processing and ribosome biogenesis.</text>
</comment>
<organism evidence="9 10">
    <name type="scientific">Manihot esculenta</name>
    <name type="common">Cassava</name>
    <name type="synonym">Jatropha manihot</name>
    <dbReference type="NCBI Taxonomy" id="3983"/>
    <lineage>
        <taxon>Eukaryota</taxon>
        <taxon>Viridiplantae</taxon>
        <taxon>Streptophyta</taxon>
        <taxon>Embryophyta</taxon>
        <taxon>Tracheophyta</taxon>
        <taxon>Spermatophyta</taxon>
        <taxon>Magnoliopsida</taxon>
        <taxon>eudicotyledons</taxon>
        <taxon>Gunneridae</taxon>
        <taxon>Pentapetalae</taxon>
        <taxon>rosids</taxon>
        <taxon>fabids</taxon>
        <taxon>Malpighiales</taxon>
        <taxon>Euphorbiaceae</taxon>
        <taxon>Crotonoideae</taxon>
        <taxon>Manihoteae</taxon>
        <taxon>Manihot</taxon>
    </lineage>
</organism>
<accession>A0A2C9V0H2</accession>
<proteinExistence type="inferred from homology"/>
<feature type="compositionally biased region" description="Basic and acidic residues" evidence="7">
    <location>
        <begin position="242"/>
        <end position="260"/>
    </location>
</feature>
<dbReference type="Gramene" id="Manes.11G112500.1.v8.1">
    <property type="protein sequence ID" value="Manes.11G112500.1.v8.1.CDS"/>
    <property type="gene ID" value="Manes.11G112500.v8.1"/>
</dbReference>
<dbReference type="STRING" id="3983.A0A2C9V0H2"/>
<dbReference type="AlphaFoldDB" id="A0A2C9V0H2"/>
<dbReference type="Pfam" id="PF24779">
    <property type="entry name" value="UTP23_sensor"/>
    <property type="match status" value="1"/>
</dbReference>
<dbReference type="Gramene" id="Manes.11G112500.3.v8.1">
    <property type="protein sequence ID" value="Manes.11G112500.3.v8.1.CDS"/>
    <property type="gene ID" value="Manes.11G112500.v8.1"/>
</dbReference>
<dbReference type="OMA" id="CCMQALY"/>
<dbReference type="OrthoDB" id="25675at2759"/>
<evidence type="ECO:0000313" key="9">
    <source>
        <dbReference type="EMBL" id="OAY37587.1"/>
    </source>
</evidence>